<dbReference type="RefSeq" id="WP_111403498.1">
    <property type="nucleotide sequence ID" value="NZ_QEPN01000006.1"/>
</dbReference>
<dbReference type="Proteomes" id="UP000253872">
    <property type="component" value="Unassembled WGS sequence"/>
</dbReference>
<reference evidence="1 2" key="1">
    <citation type="submission" date="2018-05" db="EMBL/GenBank/DDBJ databases">
        <title>Draft Genome Sequences for a Diverse set of 7 Haemophilus Species.</title>
        <authorList>
            <person name="Nichols M."/>
            <person name="Topaz N."/>
            <person name="Wang X."/>
            <person name="Wang X."/>
            <person name="Boxrud D."/>
        </authorList>
    </citation>
    <scope>NUCLEOTIDE SEQUENCE [LARGE SCALE GENOMIC DNA]</scope>
    <source>
        <strain evidence="1 2">C2002001239</strain>
    </source>
</reference>
<evidence type="ECO:0000313" key="1">
    <source>
        <dbReference type="EMBL" id="RDE70932.1"/>
    </source>
</evidence>
<dbReference type="SUPFAM" id="SSF53955">
    <property type="entry name" value="Lysozyme-like"/>
    <property type="match status" value="1"/>
</dbReference>
<proteinExistence type="predicted"/>
<organism evidence="1 2">
    <name type="scientific">Haemophilus sputorum</name>
    <dbReference type="NCBI Taxonomy" id="1078480"/>
    <lineage>
        <taxon>Bacteria</taxon>
        <taxon>Pseudomonadati</taxon>
        <taxon>Pseudomonadota</taxon>
        <taxon>Gammaproteobacteria</taxon>
        <taxon>Pasteurellales</taxon>
        <taxon>Pasteurellaceae</taxon>
        <taxon>Haemophilus</taxon>
    </lineage>
</organism>
<name>A0A369YBG2_9PAST</name>
<dbReference type="AlphaFoldDB" id="A0A369YBG2"/>
<comment type="caution">
    <text evidence="1">The sequence shown here is derived from an EMBL/GenBank/DDBJ whole genome shotgun (WGS) entry which is preliminary data.</text>
</comment>
<accession>A0A369YBG2</accession>
<dbReference type="InterPro" id="IPR023346">
    <property type="entry name" value="Lysozyme-like_dom_sf"/>
</dbReference>
<gene>
    <name evidence="1" type="ORF">DPV93_07955</name>
</gene>
<dbReference type="Gene3D" id="1.10.530.10">
    <property type="match status" value="1"/>
</dbReference>
<dbReference type="EMBL" id="QEPN01000006">
    <property type="protein sequence ID" value="RDE70932.1"/>
    <property type="molecule type" value="Genomic_DNA"/>
</dbReference>
<evidence type="ECO:0000313" key="2">
    <source>
        <dbReference type="Proteomes" id="UP000253872"/>
    </source>
</evidence>
<protein>
    <submittedName>
        <fullName evidence="1">Uncharacterized protein</fullName>
    </submittedName>
</protein>
<sequence length="264" mass="29661">MAKTRLLTQLKLMLFLSQTVFSSAVYAFNGFGYAIDSYIREGSQRYQVSEAMLRGLVKFEDGWQGKVSPTGATGVGQFTRKTWNWLASTPEGRSIGMQYITAKNQGTIADPRRNNRVNTLATALYARWHITQFQERGITVSDESLYLAHNIGLDGFHRAIQGRSTIDDIRNMRHNGMKKGMSVRDFLRYQANRYNESKAIANFQRPVKSMTSAQYVNAQSASVTRNKAAHTTFAPVTNSMQVSVSPTKWVEPLDGSVVQWVSPN</sequence>